<comment type="similarity">
    <text evidence="1">Belongs to the arrestin family.</text>
</comment>
<dbReference type="PANTHER" id="PTHR11188:SF176">
    <property type="entry name" value="ARRESTIN DOMAIN-CONTAINING PROTEIN 1"/>
    <property type="match status" value="1"/>
</dbReference>
<dbReference type="Gene3D" id="2.60.40.640">
    <property type="match status" value="2"/>
</dbReference>
<dbReference type="InterPro" id="IPR050357">
    <property type="entry name" value="Arrestin_domain-protein"/>
</dbReference>
<dbReference type="Pfam" id="PF00339">
    <property type="entry name" value="Arrestin_N"/>
    <property type="match status" value="1"/>
</dbReference>
<accession>A0A069DUG5</accession>
<dbReference type="GO" id="GO:0015031">
    <property type="term" value="P:protein transport"/>
    <property type="evidence" value="ECO:0007669"/>
    <property type="project" value="TreeGrafter"/>
</dbReference>
<sequence length="448" mass="48004">MGIPTFTIVLDSPTGSYYAGTNVTGRVLLTLDKQKKFRGLKIRFEGKAHVAWSERESVRKNDGDTTQETVDYSADEEYFSNKYYLAGSASNDIEIPAGEHVYPFTTTLPPQLPTSFEGEHGYVRYTIIATLDRPWKMDVEAKAIFQVVTPLDLNYHALAKEPVKKEETKTFCCFCCKSGPLTLVACVPHTGYVPGQEIPVTVEVDNASNTTVDSIELKIMKYFQWTVRTPKQNTKKDKVELSKMSLEGVEQNGSKSLTQNIGIPQMPFVNLDACSIINVSFILKVTACVSGMFNKNLVAEIPLVLGTVPIYNAQQAGTIVPPPTSTTPTPGDTNVLQPGGMAGGYGQPGFAAQPPVVGFNPGGAIPMADGTFTGPSPQNGSGYIVPSPTQPGGFGGPAPQPMYPQPVYPDLSLDKLSAGGPGFNVVGGLSPTAPPQDSESAPLMTKPQ</sequence>
<protein>
    <submittedName>
        <fullName evidence="5">Putative arrestin domain protein</fullName>
    </submittedName>
</protein>
<evidence type="ECO:0000256" key="2">
    <source>
        <dbReference type="ARBA" id="ARBA00022606"/>
    </source>
</evidence>
<evidence type="ECO:0000256" key="1">
    <source>
        <dbReference type="ARBA" id="ARBA00005298"/>
    </source>
</evidence>
<feature type="region of interest" description="Disordered" evidence="3">
    <location>
        <begin position="373"/>
        <end position="448"/>
    </location>
</feature>
<dbReference type="PANTHER" id="PTHR11188">
    <property type="entry name" value="ARRESTIN DOMAIN CONTAINING PROTEIN"/>
    <property type="match status" value="1"/>
</dbReference>
<dbReference type="InterPro" id="IPR014756">
    <property type="entry name" value="Ig_E-set"/>
</dbReference>
<dbReference type="Pfam" id="PF02752">
    <property type="entry name" value="Arrestin_C"/>
    <property type="match status" value="1"/>
</dbReference>
<dbReference type="InterPro" id="IPR014752">
    <property type="entry name" value="Arrestin-like_C"/>
</dbReference>
<dbReference type="InterPro" id="IPR011022">
    <property type="entry name" value="Arrestin_C-like"/>
</dbReference>
<evidence type="ECO:0000313" key="5">
    <source>
        <dbReference type="EMBL" id="JAC87436.1"/>
    </source>
</evidence>
<reference evidence="5" key="1">
    <citation type="journal article" date="2015" name="J. Med. Entomol.">
        <title>A Deep Insight Into the Sialotranscriptome of the Chagas Disease Vector, Panstrongylus megistus (Hemiptera: Heteroptera).</title>
        <authorList>
            <person name="Ribeiro J.M."/>
            <person name="Schwarz A."/>
            <person name="Francischetti I.M."/>
        </authorList>
    </citation>
    <scope>NUCLEOTIDE SEQUENCE</scope>
    <source>
        <tissue evidence="5">Salivary glands</tissue>
    </source>
</reference>
<organism evidence="5">
    <name type="scientific">Panstrongylus megistus</name>
    <dbReference type="NCBI Taxonomy" id="65343"/>
    <lineage>
        <taxon>Eukaryota</taxon>
        <taxon>Metazoa</taxon>
        <taxon>Ecdysozoa</taxon>
        <taxon>Arthropoda</taxon>
        <taxon>Hexapoda</taxon>
        <taxon>Insecta</taxon>
        <taxon>Pterygota</taxon>
        <taxon>Neoptera</taxon>
        <taxon>Paraneoptera</taxon>
        <taxon>Hemiptera</taxon>
        <taxon>Heteroptera</taxon>
        <taxon>Panheteroptera</taxon>
        <taxon>Cimicomorpha</taxon>
        <taxon>Reduviidae</taxon>
        <taxon>Triatominae</taxon>
        <taxon>Panstrongylus</taxon>
    </lineage>
</organism>
<evidence type="ECO:0000259" key="4">
    <source>
        <dbReference type="SMART" id="SM01017"/>
    </source>
</evidence>
<feature type="domain" description="Arrestin C-terminal-like" evidence="4">
    <location>
        <begin position="177"/>
        <end position="310"/>
    </location>
</feature>
<dbReference type="SMART" id="SM01017">
    <property type="entry name" value="Arrestin_C"/>
    <property type="match status" value="1"/>
</dbReference>
<feature type="compositionally biased region" description="Pro residues" evidence="3">
    <location>
        <begin position="398"/>
        <end position="407"/>
    </location>
</feature>
<proteinExistence type="evidence at transcript level"/>
<name>A0A069DUG5_9HEMI</name>
<dbReference type="SUPFAM" id="SSF81296">
    <property type="entry name" value="E set domains"/>
    <property type="match status" value="2"/>
</dbReference>
<dbReference type="EMBL" id="GBGD01001453">
    <property type="protein sequence ID" value="JAC87436.1"/>
    <property type="molecule type" value="mRNA"/>
</dbReference>
<dbReference type="GO" id="GO:0005737">
    <property type="term" value="C:cytoplasm"/>
    <property type="evidence" value="ECO:0007669"/>
    <property type="project" value="TreeGrafter"/>
</dbReference>
<evidence type="ECO:0000256" key="3">
    <source>
        <dbReference type="SAM" id="MobiDB-lite"/>
    </source>
</evidence>
<dbReference type="InterPro" id="IPR011021">
    <property type="entry name" value="Arrestin-like_N"/>
</dbReference>
<dbReference type="AlphaFoldDB" id="A0A069DUG5"/>
<keyword evidence="2" id="KW-0716">Sensory transduction</keyword>